<evidence type="ECO:0000259" key="4">
    <source>
        <dbReference type="Pfam" id="PF04536"/>
    </source>
</evidence>
<evidence type="ECO:0000256" key="2">
    <source>
        <dbReference type="SAM" id="Phobius"/>
    </source>
</evidence>
<proteinExistence type="predicted"/>
<accession>A0A806K203</accession>
<evidence type="ECO:0000313" key="5">
    <source>
        <dbReference type="EMBL" id="AGS53996.1"/>
    </source>
</evidence>
<organism evidence="5">
    <name type="scientific">uncultured bacterium contig00088</name>
    <dbReference type="NCBI Taxonomy" id="1181561"/>
    <lineage>
        <taxon>Bacteria</taxon>
        <taxon>environmental samples</taxon>
    </lineage>
</organism>
<dbReference type="InterPro" id="IPR007621">
    <property type="entry name" value="TPM_dom"/>
</dbReference>
<evidence type="ECO:0000256" key="3">
    <source>
        <dbReference type="SAM" id="SignalP"/>
    </source>
</evidence>
<keyword evidence="3" id="KW-0732">Signal</keyword>
<keyword evidence="2" id="KW-0472">Membrane</keyword>
<dbReference type="Gene3D" id="3.10.310.50">
    <property type="match status" value="1"/>
</dbReference>
<evidence type="ECO:0000256" key="1">
    <source>
        <dbReference type="SAM" id="MobiDB-lite"/>
    </source>
</evidence>
<feature type="transmembrane region" description="Helical" evidence="2">
    <location>
        <begin position="165"/>
        <end position="188"/>
    </location>
</feature>
<keyword evidence="2" id="KW-1133">Transmembrane helix</keyword>
<feature type="region of interest" description="Disordered" evidence="1">
    <location>
        <begin position="226"/>
        <end position="257"/>
    </location>
</feature>
<dbReference type="Pfam" id="PF04536">
    <property type="entry name" value="TPM_phosphatase"/>
    <property type="match status" value="1"/>
</dbReference>
<reference evidence="5" key="1">
    <citation type="submission" date="2012-03" db="EMBL/GenBank/DDBJ databases">
        <title>Functional metagenomics reveals considerable lignocellulase gene clusters in the gut microbiome of a wood-feeding higher termite.</title>
        <authorList>
            <person name="Liu N."/>
        </authorList>
    </citation>
    <scope>NUCLEOTIDE SEQUENCE</scope>
</reference>
<feature type="domain" description="TPM" evidence="4">
    <location>
        <begin position="26"/>
        <end position="143"/>
    </location>
</feature>
<dbReference type="AlphaFoldDB" id="A0A806K203"/>
<sequence length="257" mass="27725">MMKARPTAVLVLTALLSVPAFGLDRITDHAGVLTAAERATLTAMIDTVSETYRFDLVIVTERSIGGAGLTGFADDFFDNGGFGFGPDSDGSLLLHVSDAREFRISGTGRGIRILGTYAGVKLRGDIAGYLREGRYFEAYQAFILNWEEFLQLEAVGRNYNFVYRWNGLITLIAWLLSFGIAFLIVTSWKGSMNTALKKTQAASYMVPGSLSFKEQKDSFLYSTVTKTKKDAKPAPGGGGGTHTGSSGKSHGGRGGKY</sequence>
<feature type="chain" id="PRO_5032400295" description="TPM domain-containing protein" evidence="3">
    <location>
        <begin position="23"/>
        <end position="257"/>
    </location>
</feature>
<dbReference type="EMBL" id="JQ844268">
    <property type="protein sequence ID" value="AGS53996.1"/>
    <property type="molecule type" value="Genomic_DNA"/>
</dbReference>
<keyword evidence="2" id="KW-0812">Transmembrane</keyword>
<feature type="signal peptide" evidence="3">
    <location>
        <begin position="1"/>
        <end position="22"/>
    </location>
</feature>
<name>A0A806K203_9BACT</name>
<protein>
    <recommendedName>
        <fullName evidence="4">TPM domain-containing protein</fullName>
    </recommendedName>
</protein>